<protein>
    <recommendedName>
        <fullName evidence="1">Hemerythrin-like domain-containing protein</fullName>
    </recommendedName>
</protein>
<feature type="domain" description="Hemerythrin-like" evidence="1">
    <location>
        <begin position="23"/>
        <end position="138"/>
    </location>
</feature>
<keyword evidence="3" id="KW-1185">Reference proteome</keyword>
<dbReference type="KEGG" id="pbs:Plabr_4661"/>
<evidence type="ECO:0000259" key="1">
    <source>
        <dbReference type="Pfam" id="PF01814"/>
    </source>
</evidence>
<gene>
    <name evidence="2" type="ordered locus">Plabr_4661</name>
</gene>
<dbReference type="RefSeq" id="WP_013630936.1">
    <property type="nucleotide sequence ID" value="NC_015174.1"/>
</dbReference>
<accession>F0SPC4</accession>
<evidence type="ECO:0000313" key="3">
    <source>
        <dbReference type="Proteomes" id="UP000006860"/>
    </source>
</evidence>
<dbReference type="EMBL" id="CP002546">
    <property type="protein sequence ID" value="ADY62232.1"/>
    <property type="molecule type" value="Genomic_DNA"/>
</dbReference>
<evidence type="ECO:0000313" key="2">
    <source>
        <dbReference type="EMBL" id="ADY62232.1"/>
    </source>
</evidence>
<sequence>MATQDIGLRQLDLRQLTELEYILLGDLRDVLEEPASEENRRWLLAIVEALLETLPCEFALREQGGYMREIVLNSPELDSDVQCLQREHGSLCRDLAEFSEKLRLRRGFRKRAEVLKQQLAEWAAQLDAHNRSEEQLVQTAYQQDTGCGD</sequence>
<dbReference type="OrthoDB" id="275890at2"/>
<proteinExistence type="predicted"/>
<reference evidence="3" key="1">
    <citation type="submission" date="2011-02" db="EMBL/GenBank/DDBJ databases">
        <title>The complete genome of Planctomyces brasiliensis DSM 5305.</title>
        <authorList>
            <person name="Lucas S."/>
            <person name="Copeland A."/>
            <person name="Lapidus A."/>
            <person name="Bruce D."/>
            <person name="Goodwin L."/>
            <person name="Pitluck S."/>
            <person name="Kyrpides N."/>
            <person name="Mavromatis K."/>
            <person name="Pagani I."/>
            <person name="Ivanova N."/>
            <person name="Ovchinnikova G."/>
            <person name="Lu M."/>
            <person name="Detter J.C."/>
            <person name="Han C."/>
            <person name="Land M."/>
            <person name="Hauser L."/>
            <person name="Markowitz V."/>
            <person name="Cheng J.-F."/>
            <person name="Hugenholtz P."/>
            <person name="Woyke T."/>
            <person name="Wu D."/>
            <person name="Tindall B."/>
            <person name="Pomrenke H.G."/>
            <person name="Brambilla E."/>
            <person name="Klenk H.-P."/>
            <person name="Eisen J.A."/>
        </authorList>
    </citation>
    <scope>NUCLEOTIDE SEQUENCE [LARGE SCALE GENOMIC DNA]</scope>
    <source>
        <strain evidence="3">ATCC 49424 / DSM 5305 / JCM 21570 / NBRC 103401 / IFAM 1448</strain>
    </source>
</reference>
<name>F0SPC4_RUBBR</name>
<dbReference type="Proteomes" id="UP000006860">
    <property type="component" value="Chromosome"/>
</dbReference>
<organism evidence="2 3">
    <name type="scientific">Rubinisphaera brasiliensis (strain ATCC 49424 / DSM 5305 / JCM 21570 / IAM 15109 / NBRC 103401 / IFAM 1448)</name>
    <name type="common">Planctomyces brasiliensis</name>
    <dbReference type="NCBI Taxonomy" id="756272"/>
    <lineage>
        <taxon>Bacteria</taxon>
        <taxon>Pseudomonadati</taxon>
        <taxon>Planctomycetota</taxon>
        <taxon>Planctomycetia</taxon>
        <taxon>Planctomycetales</taxon>
        <taxon>Planctomycetaceae</taxon>
        <taxon>Rubinisphaera</taxon>
    </lineage>
</organism>
<dbReference type="InterPro" id="IPR012312">
    <property type="entry name" value="Hemerythrin-like"/>
</dbReference>
<dbReference type="AlphaFoldDB" id="F0SPC4"/>
<dbReference type="Pfam" id="PF01814">
    <property type="entry name" value="Hemerythrin"/>
    <property type="match status" value="1"/>
</dbReference>
<dbReference type="HOGENOM" id="CLU_1748297_0_0_0"/>